<keyword evidence="2" id="KW-1185">Reference proteome</keyword>
<evidence type="ECO:0000313" key="1">
    <source>
        <dbReference type="EMBL" id="OAD78035.1"/>
    </source>
</evidence>
<dbReference type="RefSeq" id="XP_018296075.1">
    <property type="nucleotide sequence ID" value="XM_018441961.1"/>
</dbReference>
<gene>
    <name evidence="1" type="ORF">PHYBLDRAFT_68462</name>
</gene>
<dbReference type="VEuPathDB" id="FungiDB:PHYBLDRAFT_68462"/>
<evidence type="ECO:0000313" key="2">
    <source>
        <dbReference type="Proteomes" id="UP000077315"/>
    </source>
</evidence>
<reference evidence="2" key="1">
    <citation type="submission" date="2015-06" db="EMBL/GenBank/DDBJ databases">
        <title>Expansion of signal transduction pathways in fungi by whole-genome duplication.</title>
        <authorList>
            <consortium name="DOE Joint Genome Institute"/>
            <person name="Corrochano L.M."/>
            <person name="Kuo A."/>
            <person name="Marcet-Houben M."/>
            <person name="Polaino S."/>
            <person name="Salamov A."/>
            <person name="Villalobos J.M."/>
            <person name="Alvarez M.I."/>
            <person name="Avalos J."/>
            <person name="Benito E.P."/>
            <person name="Benoit I."/>
            <person name="Burger G."/>
            <person name="Camino L.P."/>
            <person name="Canovas D."/>
            <person name="Cerda-Olmedo E."/>
            <person name="Cheng J.-F."/>
            <person name="Dominguez A."/>
            <person name="Elias M."/>
            <person name="Eslava A.P."/>
            <person name="Glaser F."/>
            <person name="Grimwood J."/>
            <person name="Gutierrez G."/>
            <person name="Heitman J."/>
            <person name="Henrissat B."/>
            <person name="Iturriaga E.A."/>
            <person name="Lang B.F."/>
            <person name="Lavin J.L."/>
            <person name="Lee S."/>
            <person name="Li W."/>
            <person name="Lindquist E."/>
            <person name="Lopez-Garcia S."/>
            <person name="Luque E.M."/>
            <person name="Marcos A.T."/>
            <person name="Martin J."/>
            <person name="McCluskey K."/>
            <person name="Medina H.R."/>
            <person name="Miralles-Duran A."/>
            <person name="Miyazaki A."/>
            <person name="Munoz-Torres E."/>
            <person name="Oguiza J.A."/>
            <person name="Ohm R."/>
            <person name="Olmedo M."/>
            <person name="Orejas M."/>
            <person name="Ortiz-Castellanos L."/>
            <person name="Pisabarro A.G."/>
            <person name="Rodriguez-Romero J."/>
            <person name="Ruiz-Herrera J."/>
            <person name="Ruiz-Vazquez R."/>
            <person name="Sanz C."/>
            <person name="Schackwitz W."/>
            <person name="Schmutz J."/>
            <person name="Shahriari M."/>
            <person name="Shelest E."/>
            <person name="Silva-Franco F."/>
            <person name="Soanes D."/>
            <person name="Syed K."/>
            <person name="Tagua V.G."/>
            <person name="Talbot N.J."/>
            <person name="Thon M."/>
            <person name="De vries R.P."/>
            <person name="Wiebenga A."/>
            <person name="Yadav J.S."/>
            <person name="Braun E.L."/>
            <person name="Baker S."/>
            <person name="Garre V."/>
            <person name="Horwitz B."/>
            <person name="Torres-Martinez S."/>
            <person name="Idnurm A."/>
            <person name="Herrera-Estrella A."/>
            <person name="Gabaldon T."/>
            <person name="Grigoriev I.V."/>
        </authorList>
    </citation>
    <scope>NUCLEOTIDE SEQUENCE [LARGE SCALE GENOMIC DNA]</scope>
    <source>
        <strain evidence="2">NRRL 1555(-)</strain>
    </source>
</reference>
<dbReference type="OrthoDB" id="10667963at2759"/>
<evidence type="ECO:0008006" key="3">
    <source>
        <dbReference type="Google" id="ProtNLM"/>
    </source>
</evidence>
<protein>
    <recommendedName>
        <fullName evidence="3">SWIM-type domain-containing protein</fullName>
    </recommendedName>
</protein>
<dbReference type="InParanoid" id="A0A162Y2P1"/>
<accession>A0A162Y2P1</accession>
<dbReference type="GeneID" id="29002867"/>
<organism evidence="1 2">
    <name type="scientific">Phycomyces blakesleeanus (strain ATCC 8743b / DSM 1359 / FGSC 10004 / NBRC 33097 / NRRL 1555)</name>
    <dbReference type="NCBI Taxonomy" id="763407"/>
    <lineage>
        <taxon>Eukaryota</taxon>
        <taxon>Fungi</taxon>
        <taxon>Fungi incertae sedis</taxon>
        <taxon>Mucoromycota</taxon>
        <taxon>Mucoromycotina</taxon>
        <taxon>Mucoromycetes</taxon>
        <taxon>Mucorales</taxon>
        <taxon>Phycomycetaceae</taxon>
        <taxon>Phycomyces</taxon>
    </lineage>
</organism>
<dbReference type="EMBL" id="KV440974">
    <property type="protein sequence ID" value="OAD78035.1"/>
    <property type="molecule type" value="Genomic_DNA"/>
</dbReference>
<sequence>MVLYTIRAKMLDDVTPGEPCHCRVKVVFGLPCRHSLPRDHVLTLVNIPESITIKESTPWMKSVSWLEKLFRCCEDEQQVRGLMAKVNNFIENAKQYLDHPEMVFSVASEVKAPGRSKHIKRKSALPKDYVLHKHRYLLAQKSKDEIREMIKQELRDAVKECLEEEPLKKSIKKIKKEKEFTKEQEPLKEGIYVLSIAKTNNIADKQELLKEAEKHFFGIKRLNHLPDDYCKKTNVHDFALPIQIDQSAVSLTFNPKSDEGGENQFPLVKKKMLETVVTHVTLYEQNFEMDIAEVTKDIAHGSERTIGASCL</sequence>
<dbReference type="AlphaFoldDB" id="A0A162Y2P1"/>
<proteinExistence type="predicted"/>
<dbReference type="Proteomes" id="UP000077315">
    <property type="component" value="Unassembled WGS sequence"/>
</dbReference>
<name>A0A162Y2P1_PHYB8</name>